<dbReference type="Gene3D" id="2.40.30.170">
    <property type="match status" value="1"/>
</dbReference>
<dbReference type="STRING" id="1300345.LF41_582"/>
<feature type="domain" description="AprE-like beta-barrel" evidence="2">
    <location>
        <begin position="224"/>
        <end position="319"/>
    </location>
</feature>
<dbReference type="PATRIC" id="fig|1300345.3.peg.2251"/>
<proteinExistence type="predicted"/>
<dbReference type="Pfam" id="PF26002">
    <property type="entry name" value="Beta-barrel_AprE"/>
    <property type="match status" value="1"/>
</dbReference>
<keyword evidence="4" id="KW-1185">Reference proteome</keyword>
<dbReference type="PANTHER" id="PTHR30386">
    <property type="entry name" value="MEMBRANE FUSION SUBUNIT OF EMRAB-TOLC MULTIDRUG EFFLUX PUMP"/>
    <property type="match status" value="1"/>
</dbReference>
<dbReference type="eggNOG" id="COG0845">
    <property type="taxonomic scope" value="Bacteria"/>
</dbReference>
<dbReference type="PANTHER" id="PTHR30386:SF28">
    <property type="entry name" value="EXPORTED PROTEIN"/>
    <property type="match status" value="1"/>
</dbReference>
<dbReference type="AlphaFoldDB" id="A0A0A2WEC0"/>
<dbReference type="Proteomes" id="UP000030518">
    <property type="component" value="Unassembled WGS sequence"/>
</dbReference>
<accession>A0A0A2WEC0</accession>
<dbReference type="Gene3D" id="2.40.50.100">
    <property type="match status" value="1"/>
</dbReference>
<evidence type="ECO:0000259" key="2">
    <source>
        <dbReference type="Pfam" id="PF26002"/>
    </source>
</evidence>
<dbReference type="PRINTS" id="PR01490">
    <property type="entry name" value="RTXTOXIND"/>
</dbReference>
<feature type="coiled-coil region" evidence="1">
    <location>
        <begin position="130"/>
        <end position="180"/>
    </location>
</feature>
<gene>
    <name evidence="3" type="ORF">LF41_582</name>
</gene>
<comment type="caution">
    <text evidence="3">The sequence shown here is derived from an EMBL/GenBank/DDBJ whole genome shotgun (WGS) entry which is preliminary data.</text>
</comment>
<evidence type="ECO:0000313" key="3">
    <source>
        <dbReference type="EMBL" id="KGQ18556.1"/>
    </source>
</evidence>
<protein>
    <submittedName>
        <fullName evidence="3">Putative secreted protein</fullName>
    </submittedName>
</protein>
<reference evidence="3 4" key="1">
    <citation type="submission" date="2014-09" db="EMBL/GenBank/DDBJ databases">
        <title>Genome sequences of Lysobacter dokdonensis DS-58.</title>
        <authorList>
            <person name="Kim J.F."/>
            <person name="Kwak M.-J."/>
        </authorList>
    </citation>
    <scope>NUCLEOTIDE SEQUENCE [LARGE SCALE GENOMIC DNA]</scope>
    <source>
        <strain evidence="3 4">DS-58</strain>
    </source>
</reference>
<name>A0A0A2WEC0_9GAMM</name>
<keyword evidence="1" id="KW-0175">Coiled coil</keyword>
<evidence type="ECO:0000313" key="4">
    <source>
        <dbReference type="Proteomes" id="UP000030518"/>
    </source>
</evidence>
<dbReference type="InterPro" id="IPR050739">
    <property type="entry name" value="MFP"/>
</dbReference>
<dbReference type="InterPro" id="IPR058982">
    <property type="entry name" value="Beta-barrel_AprE"/>
</dbReference>
<evidence type="ECO:0000256" key="1">
    <source>
        <dbReference type="SAM" id="Coils"/>
    </source>
</evidence>
<sequence>MVARVFADEGARVHSGEPLLQIDVPRTTATGHNALELVREALNARSDSVRSLWAAQRAQIDAQSAGTRQQLTRVREELNHVKQAIATRDEQILIARNTVERYRRLAADDYVSQVQLDQQAQGLLDLVNERQRLELQAASTRRGIAQLEQSLREMPAQRQLAQAQAQREQTLLDQESIERETSGGLQVVAPVAGILATRLVEPGQAVQPGEPLLSLLPEGSQLQAQLLVPSRAVGFIEPGDSVLMRYQAFPYQKFGHQRGTVVRVSRSAINPGESMAPVVRGQTQEPYYRVLVALEAQSVTAYGKSETLRPGMLLEADILGERRSLIEWILEPLYSLNGKLGGA</sequence>
<dbReference type="EMBL" id="JRKJ01000018">
    <property type="protein sequence ID" value="KGQ18556.1"/>
    <property type="molecule type" value="Genomic_DNA"/>
</dbReference>
<organism evidence="3 4">
    <name type="scientific">Lysobacter dokdonensis DS-58</name>
    <dbReference type="NCBI Taxonomy" id="1300345"/>
    <lineage>
        <taxon>Bacteria</taxon>
        <taxon>Pseudomonadati</taxon>
        <taxon>Pseudomonadota</taxon>
        <taxon>Gammaproteobacteria</taxon>
        <taxon>Lysobacterales</taxon>
        <taxon>Lysobacteraceae</taxon>
        <taxon>Noviluteimonas</taxon>
    </lineage>
</organism>